<dbReference type="GO" id="GO:0006364">
    <property type="term" value="P:rRNA processing"/>
    <property type="evidence" value="ECO:0007669"/>
    <property type="project" value="TreeGrafter"/>
</dbReference>
<dbReference type="Pfam" id="PF01868">
    <property type="entry name" value="RNase_P-MRP_p29"/>
    <property type="match status" value="1"/>
</dbReference>
<evidence type="ECO:0000256" key="2">
    <source>
        <dbReference type="ARBA" id="ARBA00004123"/>
    </source>
</evidence>
<dbReference type="AlphaFoldDB" id="A0A0M3J4V2"/>
<protein>
    <recommendedName>
        <fullName evidence="4">Ribonuclease P protein subunit p29</fullName>
    </recommendedName>
</protein>
<dbReference type="GO" id="GO:0001682">
    <property type="term" value="P:tRNA 5'-leader removal"/>
    <property type="evidence" value="ECO:0007669"/>
    <property type="project" value="InterPro"/>
</dbReference>
<dbReference type="GO" id="GO:0005634">
    <property type="term" value="C:nucleus"/>
    <property type="evidence" value="ECO:0007669"/>
    <property type="project" value="UniProtKB-SubCell"/>
</dbReference>
<gene>
    <name evidence="6" type="ORF">ASIM_LOCUS2435</name>
</gene>
<proteinExistence type="inferred from homology"/>
<dbReference type="PANTHER" id="PTHR13348:SF0">
    <property type="entry name" value="RIBONUCLEASE P PROTEIN SUBUNIT P29"/>
    <property type="match status" value="1"/>
</dbReference>
<comment type="similarity">
    <text evidence="3">Belongs to the eukaryotic/archaeal RNase P protein component 1 family.</text>
</comment>
<comment type="subcellular location">
    <subcellularLocation>
        <location evidence="2">Nucleus</location>
    </subcellularLocation>
</comment>
<dbReference type="InterPro" id="IPR002730">
    <property type="entry name" value="Rpp29/RNP1"/>
</dbReference>
<organism evidence="8">
    <name type="scientific">Anisakis simplex</name>
    <name type="common">Herring worm</name>
    <dbReference type="NCBI Taxonomy" id="6269"/>
    <lineage>
        <taxon>Eukaryota</taxon>
        <taxon>Metazoa</taxon>
        <taxon>Ecdysozoa</taxon>
        <taxon>Nematoda</taxon>
        <taxon>Chromadorea</taxon>
        <taxon>Rhabditida</taxon>
        <taxon>Spirurina</taxon>
        <taxon>Ascaridomorpha</taxon>
        <taxon>Ascaridoidea</taxon>
        <taxon>Anisakidae</taxon>
        <taxon>Anisakis</taxon>
        <taxon>Anisakis simplex complex</taxon>
    </lineage>
</organism>
<dbReference type="InterPro" id="IPR036980">
    <property type="entry name" value="RNase_P/MRP_Rpp29_sf"/>
</dbReference>
<name>A0A0M3J4V2_ANISI</name>
<dbReference type="GO" id="GO:0030677">
    <property type="term" value="C:ribonuclease P complex"/>
    <property type="evidence" value="ECO:0007669"/>
    <property type="project" value="InterPro"/>
</dbReference>
<evidence type="ECO:0000256" key="3">
    <source>
        <dbReference type="ARBA" id="ARBA00006181"/>
    </source>
</evidence>
<dbReference type="PANTHER" id="PTHR13348">
    <property type="entry name" value="RIBONUCLEASE P SUBUNIT P29"/>
    <property type="match status" value="1"/>
</dbReference>
<dbReference type="OrthoDB" id="124041at2759"/>
<evidence type="ECO:0000256" key="1">
    <source>
        <dbReference type="ARBA" id="ARBA00002435"/>
    </source>
</evidence>
<sequence length="161" mass="18868">MSAQPSSSTAMNQYKTFILEKKIKHDKKVKRKTLKNFVRSRLRNDDLKVLKYKQFEPLYEMWCEYFSTILSNSNKQTDDRILKVDFHGSLLMVSDADNPSQIGLHGIVARETRQTFQLITKDDRLIVIPKQGTVFRFVFEGKVYTIYGDAFRFVLNSILVF</sequence>
<evidence type="ECO:0000313" key="6">
    <source>
        <dbReference type="EMBL" id="VDK19964.1"/>
    </source>
</evidence>
<dbReference type="SMART" id="SM00538">
    <property type="entry name" value="POP4"/>
    <property type="match status" value="1"/>
</dbReference>
<dbReference type="GO" id="GO:0000172">
    <property type="term" value="C:ribonuclease MRP complex"/>
    <property type="evidence" value="ECO:0007669"/>
    <property type="project" value="InterPro"/>
</dbReference>
<reference evidence="8" key="1">
    <citation type="submission" date="2017-02" db="UniProtKB">
        <authorList>
            <consortium name="WormBaseParasite"/>
        </authorList>
    </citation>
    <scope>IDENTIFICATION</scope>
</reference>
<evidence type="ECO:0000313" key="7">
    <source>
        <dbReference type="Proteomes" id="UP000267096"/>
    </source>
</evidence>
<dbReference type="GO" id="GO:0033204">
    <property type="term" value="F:ribonuclease P RNA binding"/>
    <property type="evidence" value="ECO:0007669"/>
    <property type="project" value="InterPro"/>
</dbReference>
<dbReference type="Proteomes" id="UP000267096">
    <property type="component" value="Unassembled WGS sequence"/>
</dbReference>
<dbReference type="SUPFAM" id="SSF101744">
    <property type="entry name" value="Rof/RNase P subunit-like"/>
    <property type="match status" value="1"/>
</dbReference>
<evidence type="ECO:0000256" key="4">
    <source>
        <dbReference type="ARBA" id="ARBA00016225"/>
    </source>
</evidence>
<dbReference type="Gene3D" id="2.30.30.210">
    <property type="entry name" value="Ribonuclease P/MRP, subunit p29"/>
    <property type="match status" value="1"/>
</dbReference>
<reference evidence="6 7" key="2">
    <citation type="submission" date="2018-11" db="EMBL/GenBank/DDBJ databases">
        <authorList>
            <consortium name="Pathogen Informatics"/>
        </authorList>
    </citation>
    <scope>NUCLEOTIDE SEQUENCE [LARGE SCALE GENOMIC DNA]</scope>
</reference>
<evidence type="ECO:0000313" key="8">
    <source>
        <dbReference type="WBParaSite" id="ASIM_0000257501-mRNA-1"/>
    </source>
</evidence>
<accession>A0A0M3J4V2</accession>
<dbReference type="InterPro" id="IPR023534">
    <property type="entry name" value="Rof/RNase_P-like"/>
</dbReference>
<keyword evidence="7" id="KW-1185">Reference proteome</keyword>
<dbReference type="InterPro" id="IPR016848">
    <property type="entry name" value="RNase_P/MRP_Rpp29-subunit"/>
</dbReference>
<comment type="function">
    <text evidence="1">Component of ribonuclease P, a ribonucleoprotein complex that generates mature tRNA molecules by cleaving their 5'-ends.</text>
</comment>
<evidence type="ECO:0000256" key="5">
    <source>
        <dbReference type="ARBA" id="ARBA00046486"/>
    </source>
</evidence>
<comment type="subunit">
    <text evidence="5">Component of nuclear RNase P and RNase MRP ribonucleoproteins. RNase P consists of a catalytic RNA moiety and 10 different protein chains; POP1, POP4, POP5, POP7, RPP14, RPP21, RPP25, RPP30, RPP38 and RPP40. Within the RNase P complex, POP1, POP7 and RPP25 form the 'finger' subcomplex, POP5, RPP14, RPP40 and homodimeric RPP30 form the 'palm' subcomplex, and RPP21, POP4 and RPP38 form the 'wrist' subcomplex. All subunits of the RNase P complex interact with the catalytic RNA. Several subunits of RNase P are also part of the RNase MRP complex. RNase MRP consists of a catalytic RNA moiety and about 8 protein subunits; POP1, POP7, RPP25, RPP30, RPP38, RPP40 and possibly also POP4 and POP5.</text>
</comment>
<dbReference type="WBParaSite" id="ASIM_0000257501-mRNA-1">
    <property type="protein sequence ID" value="ASIM_0000257501-mRNA-1"/>
    <property type="gene ID" value="ASIM_0000257501"/>
</dbReference>
<dbReference type="EMBL" id="UYRR01003254">
    <property type="protein sequence ID" value="VDK19964.1"/>
    <property type="molecule type" value="Genomic_DNA"/>
</dbReference>